<dbReference type="Gene3D" id="3.80.10.10">
    <property type="entry name" value="Ribonuclease Inhibitor"/>
    <property type="match status" value="1"/>
</dbReference>
<evidence type="ECO:0000313" key="1">
    <source>
        <dbReference type="EMBL" id="KAE9400925.1"/>
    </source>
</evidence>
<proteinExistence type="predicted"/>
<accession>A0A6A4HWE9</accession>
<evidence type="ECO:0000313" key="2">
    <source>
        <dbReference type="Proteomes" id="UP000799118"/>
    </source>
</evidence>
<dbReference type="OrthoDB" id="2986625at2759"/>
<name>A0A6A4HWE9_9AGAR</name>
<reference evidence="1" key="1">
    <citation type="journal article" date="2019" name="Environ. Microbiol.">
        <title>Fungal ecological strategies reflected in gene transcription - a case study of two litter decomposers.</title>
        <authorList>
            <person name="Barbi F."/>
            <person name="Kohler A."/>
            <person name="Barry K."/>
            <person name="Baskaran P."/>
            <person name="Daum C."/>
            <person name="Fauchery L."/>
            <person name="Ihrmark K."/>
            <person name="Kuo A."/>
            <person name="LaButti K."/>
            <person name="Lipzen A."/>
            <person name="Morin E."/>
            <person name="Grigoriev I.V."/>
            <person name="Henrissat B."/>
            <person name="Lindahl B."/>
            <person name="Martin F."/>
        </authorList>
    </citation>
    <scope>NUCLEOTIDE SEQUENCE</scope>
    <source>
        <strain evidence="1">JB14</strain>
    </source>
</reference>
<dbReference type="AlphaFoldDB" id="A0A6A4HWE9"/>
<dbReference type="SUPFAM" id="SSF52047">
    <property type="entry name" value="RNI-like"/>
    <property type="match status" value="1"/>
</dbReference>
<evidence type="ECO:0008006" key="3">
    <source>
        <dbReference type="Google" id="ProtNLM"/>
    </source>
</evidence>
<gene>
    <name evidence="1" type="ORF">BT96DRAFT_619369</name>
</gene>
<sequence length="356" mass="39552">MSSPFNLWWPSQVVLEALGCLPSLKTFSLRSMGDCIDPPIGLSKNLGNFTSLSIESCGLPPSTIGDISPIISLISTSPQLASLNFTLPKRYTKPSSRQLFEGLPLECTLPLMKLALQSWELSGDSLMSRRHFSALKSLHLSNCSLPEGKFWAVLRGLGTALDDLAVDHVDDALVSYLCSYRGLERFQLKFGVGFKTTVNKLFVALHKHADFLRALKIKNSAYHVSISYAYHIARLRSLTSLKITATKQEVSERCIDNTLGSLISASNALCHLHEIKISGNLLKVNRPNEREALHNCIQASLIRLQSRWPHRSLESKPLAIRILSGLFTLCTTVESYIKLTGRYPETESSGVYHMYS</sequence>
<organism evidence="1 2">
    <name type="scientific">Gymnopus androsaceus JB14</name>
    <dbReference type="NCBI Taxonomy" id="1447944"/>
    <lineage>
        <taxon>Eukaryota</taxon>
        <taxon>Fungi</taxon>
        <taxon>Dikarya</taxon>
        <taxon>Basidiomycota</taxon>
        <taxon>Agaricomycotina</taxon>
        <taxon>Agaricomycetes</taxon>
        <taxon>Agaricomycetidae</taxon>
        <taxon>Agaricales</taxon>
        <taxon>Marasmiineae</taxon>
        <taxon>Omphalotaceae</taxon>
        <taxon>Gymnopus</taxon>
    </lineage>
</organism>
<dbReference type="Proteomes" id="UP000799118">
    <property type="component" value="Unassembled WGS sequence"/>
</dbReference>
<dbReference type="InterPro" id="IPR032675">
    <property type="entry name" value="LRR_dom_sf"/>
</dbReference>
<protein>
    <recommendedName>
        <fullName evidence="3">F-box domain-containing protein</fullName>
    </recommendedName>
</protein>
<keyword evidence="2" id="KW-1185">Reference proteome</keyword>
<dbReference type="EMBL" id="ML769451">
    <property type="protein sequence ID" value="KAE9400925.1"/>
    <property type="molecule type" value="Genomic_DNA"/>
</dbReference>